<protein>
    <submittedName>
        <fullName evidence="2">Uncharacterized protein</fullName>
    </submittedName>
</protein>
<dbReference type="Proteomes" id="UP000266152">
    <property type="component" value="Unassembled WGS sequence"/>
</dbReference>
<evidence type="ECO:0000313" key="3">
    <source>
        <dbReference type="Proteomes" id="UP000266152"/>
    </source>
</evidence>
<organism evidence="2 3">
    <name type="scientific">Fusarium sporotrichioides</name>
    <dbReference type="NCBI Taxonomy" id="5514"/>
    <lineage>
        <taxon>Eukaryota</taxon>
        <taxon>Fungi</taxon>
        <taxon>Dikarya</taxon>
        <taxon>Ascomycota</taxon>
        <taxon>Pezizomycotina</taxon>
        <taxon>Sordariomycetes</taxon>
        <taxon>Hypocreomycetidae</taxon>
        <taxon>Hypocreales</taxon>
        <taxon>Nectriaceae</taxon>
        <taxon>Fusarium</taxon>
    </lineage>
</organism>
<feature type="region of interest" description="Disordered" evidence="1">
    <location>
        <begin position="1"/>
        <end position="24"/>
    </location>
</feature>
<reference evidence="2 3" key="1">
    <citation type="journal article" date="2018" name="PLoS Pathog.">
        <title>Evolution of structural diversity of trichothecenes, a family of toxins produced by plant pathogenic and entomopathogenic fungi.</title>
        <authorList>
            <person name="Proctor R.H."/>
            <person name="McCormick S.P."/>
            <person name="Kim H.S."/>
            <person name="Cardoza R.E."/>
            <person name="Stanley A.M."/>
            <person name="Lindo L."/>
            <person name="Kelly A."/>
            <person name="Brown D.W."/>
            <person name="Lee T."/>
            <person name="Vaughan M.M."/>
            <person name="Alexander N.J."/>
            <person name="Busman M."/>
            <person name="Gutierrez S."/>
        </authorList>
    </citation>
    <scope>NUCLEOTIDE SEQUENCE [LARGE SCALE GENOMIC DNA]</scope>
    <source>
        <strain evidence="2 3">NRRL 3299</strain>
    </source>
</reference>
<comment type="caution">
    <text evidence="2">The sequence shown here is derived from an EMBL/GenBank/DDBJ whole genome shotgun (WGS) entry which is preliminary data.</text>
</comment>
<accession>A0A395SJ24</accession>
<sequence length="222" mass="24306">MRVSITPTETGGLPSSPGEKERPPCTFLSPCRKCEIQMILRGQSPGQVSREQVSTRQADHECFQCKIQEHKCKPLSKAKAEASRRLVKAAVEHLFYGEPIKQWDDAIEKAKIVVKTEASSPVPNMPTKCPLVPAPEQVASFITGEVLFENAAKTAEIIPAEEVKPDSVPRGMDNNSDAVVIQQKAIISALVKQQTMMVDAMVAMNKNVVSAVEGLQLELENK</sequence>
<dbReference type="EMBL" id="PXOF01000037">
    <property type="protein sequence ID" value="RGP72069.1"/>
    <property type="molecule type" value="Genomic_DNA"/>
</dbReference>
<name>A0A395SJ24_FUSSP</name>
<proteinExistence type="predicted"/>
<evidence type="ECO:0000313" key="2">
    <source>
        <dbReference type="EMBL" id="RGP72069.1"/>
    </source>
</evidence>
<keyword evidence="3" id="KW-1185">Reference proteome</keyword>
<evidence type="ECO:0000256" key="1">
    <source>
        <dbReference type="SAM" id="MobiDB-lite"/>
    </source>
</evidence>
<dbReference type="AlphaFoldDB" id="A0A395SJ24"/>
<gene>
    <name evidence="2" type="ORF">FSPOR_2914</name>
</gene>